<sequence>MRNFSLFYAVACFILILNGTVNAQIVISKPSLGFTQACASPSFNTYNVSFSFSPESALGASNQFILELSDGNGSFSNPITVHTTASGAVTTSPVNISFSLPTTIAGENFRIRVKSTNPTSISSSSNAFPAYYKLQDTPFSINNLIASGAYCSGGSYLLSIDNPGGPSNDSPLNYPSLTFKWFKETSPTTSVFVADGETLLVNQPGTYFAETNYGSCTSNSFSNRVSVSEASSGSTSNINSSLGNPYCSADGPTTLSAINADAYQWFKDGEAISGATSQMYDTNESGTYTVNIDLGNCMTSASIDLENTDFTSSINVEEINNLNDNESLIATVTTSANSPDFKWYLNDTMISEASGNSYQITQTGSYKVVVTQTSGCNAETEFPFIVRSAFPDVAEIPNVISPNGDGTNDTWEIPQQYVSGTNTIITIYSAQGNIVFSTNDYQNNWPDNNIEFQDINPLYYYVITPSNGKTKKGTITVVK</sequence>
<protein>
    <submittedName>
        <fullName evidence="1">Gliding motility-associated C-terminal domain-containing protein</fullName>
    </submittedName>
</protein>
<keyword evidence="2" id="KW-1185">Reference proteome</keyword>
<dbReference type="InterPro" id="IPR013783">
    <property type="entry name" value="Ig-like_fold"/>
</dbReference>
<accession>A0A1M6BTR9</accession>
<name>A0A1M6BTR9_9FLAO</name>
<dbReference type="InterPro" id="IPR026341">
    <property type="entry name" value="T9SS_type_B"/>
</dbReference>
<dbReference type="AlphaFoldDB" id="A0A1M6BTR9"/>
<gene>
    <name evidence="1" type="ORF">SAMN05216261_0902</name>
</gene>
<dbReference type="RefSeq" id="WP_019387521.1">
    <property type="nucleotide sequence ID" value="NZ_ALIH01000006.1"/>
</dbReference>
<dbReference type="STRING" id="1178825.SAMN05216261_0902"/>
<dbReference type="NCBIfam" id="TIGR04131">
    <property type="entry name" value="Bac_Flav_CTERM"/>
    <property type="match status" value="1"/>
</dbReference>
<evidence type="ECO:0000313" key="2">
    <source>
        <dbReference type="Proteomes" id="UP000184396"/>
    </source>
</evidence>
<proteinExistence type="predicted"/>
<dbReference type="Proteomes" id="UP000184396">
    <property type="component" value="Unassembled WGS sequence"/>
</dbReference>
<dbReference type="Gene3D" id="2.60.40.10">
    <property type="entry name" value="Immunoglobulins"/>
    <property type="match status" value="1"/>
</dbReference>
<dbReference type="OrthoDB" id="678019at2"/>
<evidence type="ECO:0000313" key="1">
    <source>
        <dbReference type="EMBL" id="SHI52136.1"/>
    </source>
</evidence>
<dbReference type="Pfam" id="PF13585">
    <property type="entry name" value="CHU_C"/>
    <property type="match status" value="1"/>
</dbReference>
<organism evidence="1 2">
    <name type="scientific">Algibacter luteus</name>
    <dbReference type="NCBI Taxonomy" id="1178825"/>
    <lineage>
        <taxon>Bacteria</taxon>
        <taxon>Pseudomonadati</taxon>
        <taxon>Bacteroidota</taxon>
        <taxon>Flavobacteriia</taxon>
        <taxon>Flavobacteriales</taxon>
        <taxon>Flavobacteriaceae</taxon>
        <taxon>Algibacter</taxon>
    </lineage>
</organism>
<dbReference type="EMBL" id="FQYK01000002">
    <property type="protein sequence ID" value="SHI52136.1"/>
    <property type="molecule type" value="Genomic_DNA"/>
</dbReference>
<reference evidence="1 2" key="1">
    <citation type="submission" date="2016-11" db="EMBL/GenBank/DDBJ databases">
        <authorList>
            <person name="Jaros S."/>
            <person name="Januszkiewicz K."/>
            <person name="Wedrychowicz H."/>
        </authorList>
    </citation>
    <scope>NUCLEOTIDE SEQUENCE [LARGE SCALE GENOMIC DNA]</scope>
    <source>
        <strain evidence="1 2">CGMCC 1.12213</strain>
    </source>
</reference>
<dbReference type="eggNOG" id="COG5184">
    <property type="taxonomic scope" value="Bacteria"/>
</dbReference>